<evidence type="ECO:0000313" key="10">
    <source>
        <dbReference type="EMBL" id="KZK74136.1"/>
    </source>
</evidence>
<evidence type="ECO:0000259" key="9">
    <source>
        <dbReference type="PROSITE" id="PS50106"/>
    </source>
</evidence>
<gene>
    <name evidence="10" type="ORF">A3K90_07055</name>
</gene>
<sequence>MNRKPSTMKSLLLVLAGIAIGALVFSNLEFSFSGFGSGSGKELSLSGGPRYAEAKNTIEDYPVQSLRSFNEAFVQIAESATPSVVTVYTEKTVSRRMMSPFDFFGHQFDDFFGFPGMEPREGRKQIQQGLGSGVIVTDDGYILTNNHVIDGADAVFIRTSDNRRLDARVIGTDPKTDLAVIKVTARNLKPIVLGDSDRLRVGEWVIAIGSPLGENLARTVTQGIVSAKGRANVGLADYEDFIQTDAAINPGNSGGPLVNINGELVGINTAIASRTGGFEGIGFAVPSNMARKVMTALITKGKVTRGYLGVSIQDIDDNLAKAMQLERAEGALVGTVVARSPAAAAGIATGDVITTFNGAPVKGSVELRNTIAGLAPGTEVLLTFLREGMKRTVRVRLGQQPAPEAIAPGAQGEANRALWFTAAPLTTDQARNLGPGSGHVVITSVDQSGNAYRAGLRKGDVILAVNRKPVDSFAAFGTAVRNLKEGELLFLLVNRQGNKIYFAFNL</sequence>
<feature type="binding site" evidence="8">
    <location>
        <position position="147"/>
    </location>
    <ligand>
        <name>substrate</name>
    </ligand>
</feature>
<feature type="active site" description="Charge relay system" evidence="7">
    <location>
        <position position="147"/>
    </location>
</feature>
<dbReference type="InterPro" id="IPR036034">
    <property type="entry name" value="PDZ_sf"/>
</dbReference>
<dbReference type="PANTHER" id="PTHR22939">
    <property type="entry name" value="SERINE PROTEASE FAMILY S1C HTRA-RELATED"/>
    <property type="match status" value="1"/>
</dbReference>
<dbReference type="CDD" id="cd10839">
    <property type="entry name" value="cpPDZ1_DegP-like"/>
    <property type="match status" value="1"/>
</dbReference>
<dbReference type="NCBIfam" id="TIGR02037">
    <property type="entry name" value="degP_htrA_DO"/>
    <property type="match status" value="1"/>
</dbReference>
<dbReference type="SMART" id="SM00228">
    <property type="entry name" value="PDZ"/>
    <property type="match status" value="2"/>
</dbReference>
<keyword evidence="3" id="KW-0732">Signal</keyword>
<evidence type="ECO:0000256" key="6">
    <source>
        <dbReference type="ARBA" id="ARBA00022825"/>
    </source>
</evidence>
<dbReference type="InterPro" id="IPR009003">
    <property type="entry name" value="Peptidase_S1_PA"/>
</dbReference>
<comment type="caution">
    <text evidence="10">The sequence shown here is derived from an EMBL/GenBank/DDBJ whole genome shotgun (WGS) entry which is preliminary data.</text>
</comment>
<evidence type="ECO:0000256" key="5">
    <source>
        <dbReference type="ARBA" id="ARBA00022801"/>
    </source>
</evidence>
<evidence type="ECO:0000256" key="1">
    <source>
        <dbReference type="ARBA" id="ARBA00010541"/>
    </source>
</evidence>
<keyword evidence="5" id="KW-0378">Hydrolase</keyword>
<proteinExistence type="inferred from homology"/>
<dbReference type="Pfam" id="PF13365">
    <property type="entry name" value="Trypsin_2"/>
    <property type="match status" value="1"/>
</dbReference>
<comment type="similarity">
    <text evidence="1">Belongs to the peptidase S1C family.</text>
</comment>
<dbReference type="Proteomes" id="UP000076481">
    <property type="component" value="Unassembled WGS sequence"/>
</dbReference>
<dbReference type="Pfam" id="PF13180">
    <property type="entry name" value="PDZ_2"/>
    <property type="match status" value="2"/>
</dbReference>
<dbReference type="InterPro" id="IPR011782">
    <property type="entry name" value="Pept_S1C_Do"/>
</dbReference>
<evidence type="ECO:0000256" key="4">
    <source>
        <dbReference type="ARBA" id="ARBA00022737"/>
    </source>
</evidence>
<feature type="domain" description="PDZ" evidence="9">
    <location>
        <begin position="297"/>
        <end position="363"/>
    </location>
</feature>
<reference evidence="10 11" key="1">
    <citation type="submission" date="2016-03" db="EMBL/GenBank/DDBJ databases">
        <title>Speciation and ecological success in dimly lit waters: horizontal gene transfer in a green sulfur bacteria bloom unveiled by metagenomic assembly.</title>
        <authorList>
            <person name="Llorens-Mares T."/>
            <person name="Liu Z."/>
            <person name="Allen L.Z."/>
            <person name="Rusch D.B."/>
            <person name="Craig M.T."/>
            <person name="Dupont C.L."/>
            <person name="Bryant D.A."/>
            <person name="Casamayor E.O."/>
        </authorList>
    </citation>
    <scope>NUCLEOTIDE SEQUENCE [LARGE SCALE GENOMIC DNA]</scope>
    <source>
        <strain evidence="10">CIII</strain>
    </source>
</reference>
<dbReference type="PANTHER" id="PTHR22939:SF129">
    <property type="entry name" value="SERINE PROTEASE HTRA2, MITOCHONDRIAL"/>
    <property type="match status" value="1"/>
</dbReference>
<evidence type="ECO:0000313" key="11">
    <source>
        <dbReference type="Proteomes" id="UP000076481"/>
    </source>
</evidence>
<dbReference type="AlphaFoldDB" id="A0A165LJW4"/>
<dbReference type="Gene3D" id="2.30.42.10">
    <property type="match status" value="2"/>
</dbReference>
<feature type="binding site" evidence="8">
    <location>
        <begin position="251"/>
        <end position="253"/>
    </location>
    <ligand>
        <name>substrate</name>
    </ligand>
</feature>
<evidence type="ECO:0000256" key="7">
    <source>
        <dbReference type="PIRSR" id="PIRSR611782-1"/>
    </source>
</evidence>
<feature type="active site" description="Charge relay system" evidence="7">
    <location>
        <position position="177"/>
    </location>
</feature>
<dbReference type="InterPro" id="IPR001940">
    <property type="entry name" value="Peptidase_S1C"/>
</dbReference>
<name>A0A165LJW4_PELLU</name>
<dbReference type="PRINTS" id="PR00834">
    <property type="entry name" value="PROTEASES2C"/>
</dbReference>
<evidence type="ECO:0000256" key="2">
    <source>
        <dbReference type="ARBA" id="ARBA00022670"/>
    </source>
</evidence>
<feature type="active site" description="Charge relay system" evidence="7">
    <location>
        <position position="253"/>
    </location>
</feature>
<evidence type="ECO:0000256" key="3">
    <source>
        <dbReference type="ARBA" id="ARBA00022729"/>
    </source>
</evidence>
<protein>
    <submittedName>
        <fullName evidence="10">Protease</fullName>
    </submittedName>
</protein>
<dbReference type="GO" id="GO:0004252">
    <property type="term" value="F:serine-type endopeptidase activity"/>
    <property type="evidence" value="ECO:0007669"/>
    <property type="project" value="InterPro"/>
</dbReference>
<dbReference type="PROSITE" id="PS50106">
    <property type="entry name" value="PDZ"/>
    <property type="match status" value="2"/>
</dbReference>
<dbReference type="Gene3D" id="2.40.10.120">
    <property type="match status" value="1"/>
</dbReference>
<dbReference type="SUPFAM" id="SSF50156">
    <property type="entry name" value="PDZ domain-like"/>
    <property type="match status" value="2"/>
</dbReference>
<keyword evidence="2 10" id="KW-0645">Protease</keyword>
<keyword evidence="6" id="KW-0720">Serine protease</keyword>
<feature type="binding site" evidence="8">
    <location>
        <position position="90"/>
    </location>
    <ligand>
        <name>substrate</name>
    </ligand>
</feature>
<keyword evidence="4" id="KW-0677">Repeat</keyword>
<feature type="binding site" evidence="8">
    <location>
        <position position="177"/>
    </location>
    <ligand>
        <name>substrate</name>
    </ligand>
</feature>
<dbReference type="GO" id="GO:0006508">
    <property type="term" value="P:proteolysis"/>
    <property type="evidence" value="ECO:0007669"/>
    <property type="project" value="UniProtKB-KW"/>
</dbReference>
<feature type="domain" description="PDZ" evidence="9">
    <location>
        <begin position="422"/>
        <end position="472"/>
    </location>
</feature>
<dbReference type="SUPFAM" id="SSF50494">
    <property type="entry name" value="Trypsin-like serine proteases"/>
    <property type="match status" value="1"/>
</dbReference>
<dbReference type="EMBL" id="LVWG01000032">
    <property type="protein sequence ID" value="KZK74136.1"/>
    <property type="molecule type" value="Genomic_DNA"/>
</dbReference>
<dbReference type="InterPro" id="IPR001478">
    <property type="entry name" value="PDZ"/>
</dbReference>
<evidence type="ECO:0000256" key="8">
    <source>
        <dbReference type="PIRSR" id="PIRSR611782-2"/>
    </source>
</evidence>
<organism evidence="10 11">
    <name type="scientific">Pelodictyon luteolum</name>
    <dbReference type="NCBI Taxonomy" id="1100"/>
    <lineage>
        <taxon>Bacteria</taxon>
        <taxon>Pseudomonadati</taxon>
        <taxon>Chlorobiota</taxon>
        <taxon>Chlorobiia</taxon>
        <taxon>Chlorobiales</taxon>
        <taxon>Chlorobiaceae</taxon>
        <taxon>Chlorobium/Pelodictyon group</taxon>
        <taxon>Pelodictyon</taxon>
    </lineage>
</organism>
<accession>A0A165LJW4</accession>